<dbReference type="GeneID" id="79876432"/>
<comment type="caution">
    <text evidence="2">The sequence shown here is derived from an EMBL/GenBank/DDBJ whole genome shotgun (WGS) entry which is preliminary data.</text>
</comment>
<dbReference type="RefSeq" id="WP_022356373.1">
    <property type="nucleotide sequence ID" value="NZ_CABKSV010000071.1"/>
</dbReference>
<keyword evidence="3" id="KW-1185">Reference proteome</keyword>
<dbReference type="InterPro" id="IPR050155">
    <property type="entry name" value="HAD-like_hydrolase_sf"/>
</dbReference>
<keyword evidence="1" id="KW-0378">Hydrolase</keyword>
<dbReference type="SFLD" id="SFLDG01129">
    <property type="entry name" value="C1.5:_HAD__Beta-PGM__Phosphata"/>
    <property type="match status" value="1"/>
</dbReference>
<dbReference type="EMBL" id="NFKM01000023">
    <property type="protein sequence ID" value="OUP56973.1"/>
    <property type="molecule type" value="Genomic_DNA"/>
</dbReference>
<dbReference type="InterPro" id="IPR023198">
    <property type="entry name" value="PGP-like_dom2"/>
</dbReference>
<protein>
    <submittedName>
        <fullName evidence="1">HAD hydrolase-like protein</fullName>
    </submittedName>
</protein>
<dbReference type="Gene3D" id="3.40.50.1000">
    <property type="entry name" value="HAD superfamily/HAD-like"/>
    <property type="match status" value="1"/>
</dbReference>
<organism evidence="2 3">
    <name type="scientific">Faecalitalea cylindroides</name>
    <dbReference type="NCBI Taxonomy" id="39483"/>
    <lineage>
        <taxon>Bacteria</taxon>
        <taxon>Bacillati</taxon>
        <taxon>Bacillota</taxon>
        <taxon>Erysipelotrichia</taxon>
        <taxon>Erysipelotrichales</taxon>
        <taxon>Erysipelotrichaceae</taxon>
        <taxon>Faecalitalea</taxon>
    </lineage>
</organism>
<dbReference type="SFLD" id="SFLDS00003">
    <property type="entry name" value="Haloacid_Dehalogenase"/>
    <property type="match status" value="1"/>
</dbReference>
<reference evidence="2" key="2">
    <citation type="journal article" date="2018" name="BMC Genomics">
        <title>Whole genome sequencing and function prediction of 133 gut anaerobes isolated from chicken caecum in pure cultures.</title>
        <authorList>
            <person name="Medvecky M."/>
            <person name="Cejkova D."/>
            <person name="Polansky O."/>
            <person name="Karasova D."/>
            <person name="Kubasova T."/>
            <person name="Cizek A."/>
            <person name="Rychlik I."/>
        </authorList>
    </citation>
    <scope>NUCLEOTIDE SEQUENCE</scope>
    <source>
        <strain evidence="2">An178</strain>
    </source>
</reference>
<dbReference type="PANTHER" id="PTHR43434">
    <property type="entry name" value="PHOSPHOGLYCOLATE PHOSPHATASE"/>
    <property type="match status" value="1"/>
</dbReference>
<dbReference type="Proteomes" id="UP001220658">
    <property type="component" value="Unassembled WGS sequence"/>
</dbReference>
<dbReference type="PANTHER" id="PTHR43434:SF1">
    <property type="entry name" value="PHOSPHOGLYCOLATE PHOSPHATASE"/>
    <property type="match status" value="1"/>
</dbReference>
<accession>A0A1Y4LJT9</accession>
<dbReference type="Gene3D" id="1.10.150.240">
    <property type="entry name" value="Putative phosphatase, domain 2"/>
    <property type="match status" value="1"/>
</dbReference>
<dbReference type="InterPro" id="IPR041492">
    <property type="entry name" value="HAD_2"/>
</dbReference>
<proteinExistence type="predicted"/>
<reference evidence="1" key="3">
    <citation type="submission" date="2023-01" db="EMBL/GenBank/DDBJ databases">
        <title>Human gut microbiome strain richness.</title>
        <authorList>
            <person name="Chen-Liaw A."/>
        </authorList>
    </citation>
    <scope>NUCLEOTIDE SEQUENCE</scope>
    <source>
        <strain evidence="1">D55st1_G4_D55t1_190419</strain>
    </source>
</reference>
<dbReference type="InterPro" id="IPR023214">
    <property type="entry name" value="HAD_sf"/>
</dbReference>
<dbReference type="GO" id="GO:0006281">
    <property type="term" value="P:DNA repair"/>
    <property type="evidence" value="ECO:0007669"/>
    <property type="project" value="TreeGrafter"/>
</dbReference>
<dbReference type="Proteomes" id="UP000195447">
    <property type="component" value="Unassembled WGS sequence"/>
</dbReference>
<sequence length="213" mass="24954">MKRIVWDWNGTLLNDVNLCFECINRLLVSKNLDPLIDLAAYRDIFEFPIQNYYQKAGFNFDKTPYEVLAGEYMKDYQEKSYDCQLFEDVYETLRKAHFFGFPQCILSASRKDYLLKQIEKFDILDYVDSVHGIENIYASSKKELARKYVESCSLEDEIWFVGDSIHDYEVANTLKANCILVTTGHQSRQKLERVDAIIADSLLESLEIIYETN</sequence>
<dbReference type="Pfam" id="PF13419">
    <property type="entry name" value="HAD_2"/>
    <property type="match status" value="1"/>
</dbReference>
<dbReference type="GO" id="GO:0008967">
    <property type="term" value="F:phosphoglycolate phosphatase activity"/>
    <property type="evidence" value="ECO:0007669"/>
    <property type="project" value="TreeGrafter"/>
</dbReference>
<dbReference type="EMBL" id="JAQNCK010000043">
    <property type="protein sequence ID" value="MDC0829234.1"/>
    <property type="molecule type" value="Genomic_DNA"/>
</dbReference>
<dbReference type="InterPro" id="IPR036412">
    <property type="entry name" value="HAD-like_sf"/>
</dbReference>
<evidence type="ECO:0000313" key="3">
    <source>
        <dbReference type="Proteomes" id="UP000195447"/>
    </source>
</evidence>
<dbReference type="GO" id="GO:0005829">
    <property type="term" value="C:cytosol"/>
    <property type="evidence" value="ECO:0007669"/>
    <property type="project" value="TreeGrafter"/>
</dbReference>
<evidence type="ECO:0000313" key="2">
    <source>
        <dbReference type="EMBL" id="OUP56973.1"/>
    </source>
</evidence>
<reference evidence="3" key="1">
    <citation type="submission" date="2017-04" db="EMBL/GenBank/DDBJ databases">
        <title>Function of individual gut microbiota members based on whole genome sequencing of pure cultures obtained from chicken caecum.</title>
        <authorList>
            <person name="Medvecky M."/>
            <person name="Cejkova D."/>
            <person name="Polansky O."/>
            <person name="Karasova D."/>
            <person name="Kubasova T."/>
            <person name="Cizek A."/>
            <person name="Rychlik I."/>
        </authorList>
    </citation>
    <scope>NUCLEOTIDE SEQUENCE [LARGE SCALE GENOMIC DNA]</scope>
    <source>
        <strain evidence="3">An178</strain>
    </source>
</reference>
<dbReference type="AlphaFoldDB" id="A0A1Y4LJT9"/>
<gene>
    <name evidence="2" type="ORF">B5F14_09305</name>
    <name evidence="1" type="ORF">POG00_11060</name>
</gene>
<name>A0A1Y4LJT9_9FIRM</name>
<dbReference type="SUPFAM" id="SSF56784">
    <property type="entry name" value="HAD-like"/>
    <property type="match status" value="1"/>
</dbReference>
<evidence type="ECO:0000313" key="1">
    <source>
        <dbReference type="EMBL" id="MDC0829234.1"/>
    </source>
</evidence>